<dbReference type="InterPro" id="IPR036116">
    <property type="entry name" value="FN3_sf"/>
</dbReference>
<feature type="domain" description="Fibronectin type-III" evidence="6">
    <location>
        <begin position="516"/>
        <end position="620"/>
    </location>
</feature>
<dbReference type="InterPro" id="IPR032304">
    <property type="entry name" value="Peptidase_S8_N"/>
</dbReference>
<dbReference type="PANTHER" id="PTHR43399">
    <property type="entry name" value="SUBTILISIN-RELATED"/>
    <property type="match status" value="1"/>
</dbReference>
<evidence type="ECO:0000256" key="5">
    <source>
        <dbReference type="PROSITE-ProRule" id="PRU01240"/>
    </source>
</evidence>
<dbReference type="InterPro" id="IPR003961">
    <property type="entry name" value="FN3_dom"/>
</dbReference>
<proteinExistence type="inferred from homology"/>
<dbReference type="InterPro" id="IPR000209">
    <property type="entry name" value="Peptidase_S8/S53_dom"/>
</dbReference>
<sequence length="2548" mass="283275">MNKITLHHRRFFLVVVSFLMVIGGLAQELKQFEKGIQKGVIKVKLKPELIVSPQGLKSQLIDGVAQTGILSIDRLNIDNKAHKMERVFPYSPKYEARHQKHGLHLWYRIELDENADIQSVISSYAKASEVQVAEPYYETQLVPYSITLLDETSKAALKATQAAPFNDPILPDQWHYHNTGAGDVTTGADINLYKAWERQVGQSNVIVSIHDEGVQYAHEDLAANMWVNEAELNGEEGVDDDGNGYVDDIYGYNFITRNGTIAPNHHGTHVAGTVAAVNNNGIGVGGVAGGTGIGDGARIMACQIIGEGPYNDIAASFVYAADMGAVISQNSWGWTTDGHYEQSVKEAIDYFVAEAGNYEGSPMKGGIVVCASGNSASDGLHYPAAFESTIAVSATGPENIITDYSNFGAYIDITAPGGDNSYGEEFGVLSTVNYDGYAFLDGTSMACPHVSGVAALVVSEHGGSDFTVNDLKVHLLGGTNVIDTITGNENYVGLMGVGATDADLALRKDNGISPKQITNLELTGVSQDFASLKWTVPTDEDDDKATFFEVYYATSYFDDASIEDVSMVLIKNVQDENTVFSYELNGLESTTEYFIAVKALDRWGNASSLSNLVNGTTNEGPEVEFSVPEVIFNIDVNVAKDASSVFELRNIGEGVLKWEVQQRHVRNEDTYAVNSINYPQINTVSKLPDLRSAPFTNTGGEIVPYAQKPVNNDDIFYFHPDYLLYSMTTLGDMDMDYTNSMATRFELTREQGFNMTHFEFALNLPDIEETPMEEPIILELYKGEELSSAQRIYAQEYMPIENRIWHFVELTEQIFFESGDIFFLVVHTPSKLRYPLIASWGWHPSFADYQFYSNNLGKKWDKLKDIFSPDYVWDVAAWSMYEPLDTYLKLTPANGILQARTKEDITVELDASKLINGDYQAKLAFLTNETGKEINYLPVNFTVTGNKPVLESEQVLEFGNIFVGESKEMTIEIYNSGLGAFAGDELSSLDVQVSNADFQLSSNVAKVIYAERSTTLSFRYWPKQAGASNAAVTLTDKVGNQYRFNLFGVGINPPAATVEPSVASFDGLNLGDVVNGSFTLRNDGEYPLTYYVPKFADGSNLNKNTSGLVHLFGYAAGQVEGDATTNAFEWIDISTTGTEVGHQFASNSKVTYIDAPIGFDFPFFEGKEDTVFITKQGALSFTTEGWFNSQPVMYGNVTQPDKLICAYGLEMDLSKSGAIYYQKYPDRFVTQYDKIYAMYLDDNFVVHYTSVTFQIVLFINGDIEIYYKDMGAIPYGDIAILGYRNSMQVSIYDETLKDGILLNGYIKPNSGFMIDERLKDDMPPTTGYMMYFRYPGLGSVQSVSNPYGTLQVGESIQLDYVLDTKDLYVSDFVERINVISNDPNNNPAVHSMNLNIISGGEVDYQYNVEAIDFAEVFQRDNVSRTFAITNKGRAIGTIESISLKNGYYTAEGYLPVELIPNSRVEYTITINSTEMGNKDDVLVFTDSFGSIYEVPVYGTVIEAPIISTVVTELSQTINHGDVITNTLTIDNTGKSPMLISPVGNEWISIMEEGYTGQSANVSYDMTFIELGGSSYDNWIDIRETGRKLEEGDMFEPSLFWRIEKLPFEFEFFGEMQDTLYISYNGMITFDKHDEIFSFGPNQLIPHADVPNNFIAPLWGPIGPAFLEYYPTTGTYYQEYADKVVILFQDYMNLFSMGYPVSFEVLIYKNGNIKFLYHFPWEEATTQWCVAGIENKDGTKGYSPSQFVANLIKDGSVITFVPVEEYEIAASSSKHFDLVYDARSIYGGTYQETLYLTNNTPDAPDYNLPVTMTVIGDKKIELHDTLEFDELFIYDEISEVDGSTQPKVYDMNFTLNNVGTEKILLSFMRLKDRATGLTVMGSQAQWGSSAADDPWIDISRKNLNYYLKPGNSETFNLRIIPESPADVIDTILVTTDMPGGIYKIPVSAIYTHPPVINIQSEGIVVTSNTADEIIERSVTIDNLAGKAELTYSIDFEFERSSGQDVLTNAKTLSAHSTALTPAIQSTDFNSLKSTNLEGLERVDYNRILEHDNFDAPTGMIGFGGGAWFYTATAFWAPADGFNLTHAMSWIGWGEAVDAVVEVMVYGGAETIFDAELLHTESFTLSESDPSDEGRFMTFELSKNLLFYPNEKFYIVFRYDKALNYPQGKVDVEEPVEHRYYFGNDEAMFELVENGYESMGWLMKAAEKDYSSNIWAVLTSDPLDTIQPGNEIAIDLKFIAKYAEQGINVAHMVVKSNDPVTPVAKMPVTLSRNKGPQFEGGKSVYYAINEGDTLHHTIVAYDDEGDDFTLQLKKDYEYVSAIINDKKMEVIFEADYEAAGIHQVVVEGIDSYGNESEFILDIAVSNVNRKPEELNQIGNQYLVLDSTVGYEINMHDHIVDPDGEPVVFDFQWINDEVMAPFITSSGLIMKPLSLGSGTMNITATDIHGAVLETSFNVFVEHRVGIDDNEADNLLLYPNPATEVINLELVTELAQKAMVRITNTDGRVLKTADTAFAGKKLAIGIADLSPGLYFIEVINDNTSITQKFTKR</sequence>
<dbReference type="PROSITE" id="PS00138">
    <property type="entry name" value="SUBTILASE_SER"/>
    <property type="match status" value="1"/>
</dbReference>
<organism evidence="7 8">
    <name type="scientific">Carboxylicivirga mesophila</name>
    <dbReference type="NCBI Taxonomy" id="1166478"/>
    <lineage>
        <taxon>Bacteria</taxon>
        <taxon>Pseudomonadati</taxon>
        <taxon>Bacteroidota</taxon>
        <taxon>Bacteroidia</taxon>
        <taxon>Marinilabiliales</taxon>
        <taxon>Marinilabiliaceae</taxon>
        <taxon>Carboxylicivirga</taxon>
    </lineage>
</organism>
<dbReference type="NCBIfam" id="NF012200">
    <property type="entry name" value="choice_anch_D"/>
    <property type="match status" value="1"/>
</dbReference>
<dbReference type="NCBIfam" id="TIGR04183">
    <property type="entry name" value="Por_Secre_tail"/>
    <property type="match status" value="1"/>
</dbReference>
<dbReference type="PROSITE" id="PS00137">
    <property type="entry name" value="SUBTILASE_HIS"/>
    <property type="match status" value="1"/>
</dbReference>
<evidence type="ECO:0000256" key="2">
    <source>
        <dbReference type="ARBA" id="ARBA00022670"/>
    </source>
</evidence>
<feature type="active site" description="Charge relay system" evidence="5">
    <location>
        <position position="444"/>
    </location>
</feature>
<feature type="active site" description="Charge relay system" evidence="5">
    <location>
        <position position="266"/>
    </location>
</feature>
<dbReference type="InterPro" id="IPR015500">
    <property type="entry name" value="Peptidase_S8_subtilisin-rel"/>
</dbReference>
<dbReference type="RefSeq" id="WP_212231868.1">
    <property type="nucleotide sequence ID" value="NZ_JAGUCN010000042.1"/>
</dbReference>
<keyword evidence="3 5" id="KW-0378">Hydrolase</keyword>
<evidence type="ECO:0000313" key="8">
    <source>
        <dbReference type="Proteomes" id="UP000721861"/>
    </source>
</evidence>
<dbReference type="InterPro" id="IPR023828">
    <property type="entry name" value="Peptidase_S8_Ser-AS"/>
</dbReference>
<dbReference type="Gene3D" id="2.60.40.10">
    <property type="entry name" value="Immunoglobulins"/>
    <property type="match status" value="3"/>
</dbReference>
<evidence type="ECO:0000313" key="7">
    <source>
        <dbReference type="EMBL" id="MBS2213957.1"/>
    </source>
</evidence>
<dbReference type="SMART" id="SM00060">
    <property type="entry name" value="FN3"/>
    <property type="match status" value="1"/>
</dbReference>
<gene>
    <name evidence="7" type="ORF">KEM09_21290</name>
</gene>
<protein>
    <submittedName>
        <fullName evidence="7">S8 family serine peptidase</fullName>
    </submittedName>
</protein>
<dbReference type="EMBL" id="JAGUCN010000042">
    <property type="protein sequence ID" value="MBS2213957.1"/>
    <property type="molecule type" value="Genomic_DNA"/>
</dbReference>
<evidence type="ECO:0000259" key="6">
    <source>
        <dbReference type="PROSITE" id="PS50853"/>
    </source>
</evidence>
<reference evidence="7 8" key="1">
    <citation type="journal article" date="2014" name="Int. J. Syst. Evol. Microbiol.">
        <title>Carboxylicivirga gen. nov. in the family Marinilabiliaceae with two novel species, Carboxylicivirga mesophila sp. nov. and Carboxylicivirga taeanensis sp. nov., and reclassification of Cytophaga fermentans as Saccharicrinis fermentans gen. nov., comb. nov.</title>
        <authorList>
            <person name="Yang S.H."/>
            <person name="Seo H.S."/>
            <person name="Woo J.H."/>
            <person name="Oh H.M."/>
            <person name="Jang H."/>
            <person name="Lee J.H."/>
            <person name="Kim S.J."/>
            <person name="Kwon K.K."/>
        </authorList>
    </citation>
    <scope>NUCLEOTIDE SEQUENCE [LARGE SCALE GENOMIC DNA]</scope>
    <source>
        <strain evidence="7 8">JCM 18290</strain>
    </source>
</reference>
<evidence type="ECO:0000256" key="4">
    <source>
        <dbReference type="ARBA" id="ARBA00022825"/>
    </source>
</evidence>
<accession>A0ABS5KGJ3</accession>
<dbReference type="Pfam" id="PF16361">
    <property type="entry name" value="Peptidase_S8_N"/>
    <property type="match status" value="1"/>
</dbReference>
<dbReference type="InterPro" id="IPR051048">
    <property type="entry name" value="Peptidase_S8/S53_subtilisin"/>
</dbReference>
<dbReference type="Proteomes" id="UP000721861">
    <property type="component" value="Unassembled WGS sequence"/>
</dbReference>
<dbReference type="InterPro" id="IPR022398">
    <property type="entry name" value="Peptidase_S8_His-AS"/>
</dbReference>
<dbReference type="SUPFAM" id="SSF52743">
    <property type="entry name" value="Subtilisin-like"/>
    <property type="match status" value="1"/>
</dbReference>
<dbReference type="Gene3D" id="3.40.50.200">
    <property type="entry name" value="Peptidase S8/S53 domain"/>
    <property type="match status" value="1"/>
</dbReference>
<dbReference type="InterPro" id="IPR013783">
    <property type="entry name" value="Ig-like_fold"/>
</dbReference>
<dbReference type="InterPro" id="IPR036852">
    <property type="entry name" value="Peptidase_S8/S53_dom_sf"/>
</dbReference>
<evidence type="ECO:0000256" key="3">
    <source>
        <dbReference type="ARBA" id="ARBA00022801"/>
    </source>
</evidence>
<dbReference type="PROSITE" id="PS50853">
    <property type="entry name" value="FN3"/>
    <property type="match status" value="1"/>
</dbReference>
<name>A0ABS5KGJ3_9BACT</name>
<feature type="active site" description="Charge relay system" evidence="5">
    <location>
        <position position="211"/>
    </location>
</feature>
<dbReference type="Pfam" id="PF18962">
    <property type="entry name" value="Por_Secre_tail"/>
    <property type="match status" value="1"/>
</dbReference>
<dbReference type="PRINTS" id="PR00723">
    <property type="entry name" value="SUBTILISIN"/>
</dbReference>
<comment type="caution">
    <text evidence="7">The sequence shown here is derived from an EMBL/GenBank/DDBJ whole genome shotgun (WGS) entry which is preliminary data.</text>
</comment>
<keyword evidence="8" id="KW-1185">Reference proteome</keyword>
<dbReference type="PROSITE" id="PS51892">
    <property type="entry name" value="SUBTILASE"/>
    <property type="match status" value="1"/>
</dbReference>
<keyword evidence="2 5" id="KW-0645">Protease</keyword>
<comment type="similarity">
    <text evidence="1 5">Belongs to the peptidase S8 family.</text>
</comment>
<evidence type="ECO:0000256" key="1">
    <source>
        <dbReference type="ARBA" id="ARBA00011073"/>
    </source>
</evidence>
<keyword evidence="4 5" id="KW-0720">Serine protease</keyword>
<dbReference type="Pfam" id="PF00082">
    <property type="entry name" value="Peptidase_S8"/>
    <property type="match status" value="1"/>
</dbReference>
<dbReference type="SUPFAM" id="SSF49265">
    <property type="entry name" value="Fibronectin type III"/>
    <property type="match status" value="1"/>
</dbReference>
<dbReference type="CDD" id="cd00063">
    <property type="entry name" value="FN3"/>
    <property type="match status" value="1"/>
</dbReference>
<dbReference type="InterPro" id="IPR026444">
    <property type="entry name" value="Secre_tail"/>
</dbReference>
<dbReference type="PANTHER" id="PTHR43399:SF4">
    <property type="entry name" value="CELL WALL-ASSOCIATED PROTEASE"/>
    <property type="match status" value="1"/>
</dbReference>